<dbReference type="Proteomes" id="UP000007519">
    <property type="component" value="Chromosome"/>
</dbReference>
<keyword evidence="2" id="KW-1185">Reference proteome</keyword>
<name>H6LAQ2_SAPGL</name>
<proteinExistence type="predicted"/>
<dbReference type="KEGG" id="sgn:SGRA_2917"/>
<dbReference type="RefSeq" id="WP_015693248.1">
    <property type="nucleotide sequence ID" value="NC_016940.1"/>
</dbReference>
<dbReference type="OrthoDB" id="1466422at2"/>
<sequence>MKIVLNIVFILAALASAYYLMESIRRPVDFRDTWAERKTAVQEKLEEIAELQKMYTSIKGDTLFAASFEELETSFLKDSFFILKIEGDPFDTTITPDTTELMYPARDSVLSFIAAAGKLDQAKLKELQGPALEIMENWQDTSQDVRQDPAVAAYLDFAEASIKDYFKKIRSVPFSDNKEFIVAAGEVAMEGRRAFGRRLPTFEVKTTVGDYMKEYSVKEYGMYDPSFDHAAEVKVGDLTKPSTTGNW</sequence>
<evidence type="ECO:0000313" key="1">
    <source>
        <dbReference type="EMBL" id="AFC25645.1"/>
    </source>
</evidence>
<evidence type="ECO:0000313" key="2">
    <source>
        <dbReference type="Proteomes" id="UP000007519"/>
    </source>
</evidence>
<accession>H6LAQ2</accession>
<gene>
    <name evidence="1" type="ordered locus">SGRA_2917</name>
</gene>
<dbReference type="HOGENOM" id="CLU_1123884_0_0_10"/>
<dbReference type="EMBL" id="CP002831">
    <property type="protein sequence ID" value="AFC25645.1"/>
    <property type="molecule type" value="Genomic_DNA"/>
</dbReference>
<protein>
    <submittedName>
        <fullName evidence="1">Uncharacterized protein</fullName>
    </submittedName>
</protein>
<dbReference type="STRING" id="984262.SGRA_2917"/>
<organism evidence="1 2">
    <name type="scientific">Saprospira grandis (strain Lewin)</name>
    <dbReference type="NCBI Taxonomy" id="984262"/>
    <lineage>
        <taxon>Bacteria</taxon>
        <taxon>Pseudomonadati</taxon>
        <taxon>Bacteroidota</taxon>
        <taxon>Saprospiria</taxon>
        <taxon>Saprospirales</taxon>
        <taxon>Saprospiraceae</taxon>
        <taxon>Saprospira</taxon>
    </lineage>
</organism>
<reference evidence="1 2" key="1">
    <citation type="journal article" date="2012" name="Stand. Genomic Sci.">
        <title>Complete genome sequencing and analysis of Saprospira grandis str. Lewin, a predatory marine bacterium.</title>
        <authorList>
            <person name="Saw J.H."/>
            <person name="Yuryev A."/>
            <person name="Kanbe M."/>
            <person name="Hou S."/>
            <person name="Young A.G."/>
            <person name="Aizawa S."/>
            <person name="Alam M."/>
        </authorList>
    </citation>
    <scope>NUCLEOTIDE SEQUENCE [LARGE SCALE GENOMIC DNA]</scope>
    <source>
        <strain evidence="1 2">Lewin</strain>
    </source>
</reference>
<dbReference type="AlphaFoldDB" id="H6LAQ2"/>